<reference evidence="1 2" key="1">
    <citation type="submission" date="2019-11" db="EMBL/GenBank/DDBJ databases">
        <authorList>
            <person name="Cheng Q."/>
            <person name="Yang Z."/>
        </authorList>
    </citation>
    <scope>NUCLEOTIDE SEQUENCE [LARGE SCALE GENOMIC DNA]</scope>
    <source>
        <strain evidence="1 2">HX-22-1</strain>
    </source>
</reference>
<comment type="caution">
    <text evidence="1">The sequence shown here is derived from an EMBL/GenBank/DDBJ whole genome shotgun (WGS) entry which is preliminary data.</text>
</comment>
<dbReference type="Proteomes" id="UP000462931">
    <property type="component" value="Unassembled WGS sequence"/>
</dbReference>
<protein>
    <recommendedName>
        <fullName evidence="3">Rieske domain-containing protein</fullName>
    </recommendedName>
</protein>
<dbReference type="PROSITE" id="PS51257">
    <property type="entry name" value="PROKAR_LIPOPROTEIN"/>
    <property type="match status" value="1"/>
</dbReference>
<dbReference type="AlphaFoldDB" id="A0A7K0FLY9"/>
<dbReference type="InterPro" id="IPR036922">
    <property type="entry name" value="Rieske_2Fe-2S_sf"/>
</dbReference>
<sequence>MILKKLTVIIFGLVFFSACGNKESLIPDVPVNYNGSLIGGELEGITSPGNVRIVSNTAVGVAGLILYNNAGSIRAYDRCSTVNPVQKNAVVPIGGNLVEDKVSGALFNLQDGSPAKAPATIPLKRYRVSINGNLISITN</sequence>
<dbReference type="SUPFAM" id="SSF50022">
    <property type="entry name" value="ISP domain"/>
    <property type="match status" value="1"/>
</dbReference>
<proteinExistence type="predicted"/>
<dbReference type="Gene3D" id="2.102.10.10">
    <property type="entry name" value="Rieske [2Fe-2S] iron-sulphur domain"/>
    <property type="match status" value="1"/>
</dbReference>
<keyword evidence="2" id="KW-1185">Reference proteome</keyword>
<name>A0A7K0FLY9_9SPHI</name>
<evidence type="ECO:0000313" key="1">
    <source>
        <dbReference type="EMBL" id="MRX46978.1"/>
    </source>
</evidence>
<organism evidence="1 2">
    <name type="scientific">Pedobacter puniceum</name>
    <dbReference type="NCBI Taxonomy" id="2666136"/>
    <lineage>
        <taxon>Bacteria</taxon>
        <taxon>Pseudomonadati</taxon>
        <taxon>Bacteroidota</taxon>
        <taxon>Sphingobacteriia</taxon>
        <taxon>Sphingobacteriales</taxon>
        <taxon>Sphingobacteriaceae</taxon>
        <taxon>Pedobacter</taxon>
    </lineage>
</organism>
<dbReference type="GO" id="GO:0051537">
    <property type="term" value="F:2 iron, 2 sulfur cluster binding"/>
    <property type="evidence" value="ECO:0007669"/>
    <property type="project" value="InterPro"/>
</dbReference>
<evidence type="ECO:0000313" key="2">
    <source>
        <dbReference type="Proteomes" id="UP000462931"/>
    </source>
</evidence>
<evidence type="ECO:0008006" key="3">
    <source>
        <dbReference type="Google" id="ProtNLM"/>
    </source>
</evidence>
<dbReference type="EMBL" id="WKJI01000002">
    <property type="protein sequence ID" value="MRX46978.1"/>
    <property type="molecule type" value="Genomic_DNA"/>
</dbReference>
<dbReference type="RefSeq" id="WP_154287057.1">
    <property type="nucleotide sequence ID" value="NZ_WKJI01000002.1"/>
</dbReference>
<gene>
    <name evidence="1" type="ORF">GJJ64_07270</name>
</gene>
<accession>A0A7K0FLY9</accession>